<dbReference type="GO" id="GO:0004760">
    <property type="term" value="F:L-serine-pyruvate transaminase activity"/>
    <property type="evidence" value="ECO:0007669"/>
    <property type="project" value="TreeGrafter"/>
</dbReference>
<dbReference type="SUPFAM" id="SSF53383">
    <property type="entry name" value="PLP-dependent transferases"/>
    <property type="match status" value="1"/>
</dbReference>
<dbReference type="GO" id="GO:0019265">
    <property type="term" value="P:glycine biosynthetic process, by transamination of glyoxylate"/>
    <property type="evidence" value="ECO:0007669"/>
    <property type="project" value="TreeGrafter"/>
</dbReference>
<dbReference type="InterPro" id="IPR015424">
    <property type="entry name" value="PyrdxlP-dep_Trfase"/>
</dbReference>
<dbReference type="InterPro" id="IPR024169">
    <property type="entry name" value="SP_NH2Trfase/AEP_transaminase"/>
</dbReference>
<keyword evidence="4" id="KW-0032">Aminotransferase</keyword>
<dbReference type="InterPro" id="IPR015421">
    <property type="entry name" value="PyrdxlP-dep_Trfase_major"/>
</dbReference>
<dbReference type="GO" id="GO:0008453">
    <property type="term" value="F:alanine-glyoxylate transaminase activity"/>
    <property type="evidence" value="ECO:0007669"/>
    <property type="project" value="TreeGrafter"/>
</dbReference>
<proteinExistence type="predicted"/>
<dbReference type="PIRSF" id="PIRSF000524">
    <property type="entry name" value="SPT"/>
    <property type="match status" value="1"/>
</dbReference>
<dbReference type="InterPro" id="IPR015422">
    <property type="entry name" value="PyrdxlP-dep_Trfase_small"/>
</dbReference>
<keyword evidence="2 3" id="KW-0663">Pyridoxal phosphate</keyword>
<comment type="cofactor">
    <cofactor evidence="1 3">
        <name>pyridoxal 5'-phosphate</name>
        <dbReference type="ChEBI" id="CHEBI:597326"/>
    </cofactor>
</comment>
<evidence type="ECO:0000313" key="5">
    <source>
        <dbReference type="Proteomes" id="UP000613255"/>
    </source>
</evidence>
<dbReference type="PANTHER" id="PTHR21152">
    <property type="entry name" value="AMINOTRANSFERASE CLASS V"/>
    <property type="match status" value="1"/>
</dbReference>
<comment type="caution">
    <text evidence="4">The sequence shown here is derived from an EMBL/GenBank/DDBJ whole genome shotgun (WGS) entry which is preliminary data.</text>
</comment>
<dbReference type="Proteomes" id="UP000613255">
    <property type="component" value="Unassembled WGS sequence"/>
</dbReference>
<reference evidence="4" key="1">
    <citation type="submission" date="2020-12" db="EMBL/GenBank/DDBJ databases">
        <title>Pontibaca salina gen. nov., sp. nov., isolated from marine sediment.</title>
        <authorList>
            <person name="Bo J."/>
            <person name="Wang S."/>
            <person name="Song X."/>
            <person name="Du Z."/>
        </authorList>
    </citation>
    <scope>NUCLEOTIDE SEQUENCE</scope>
    <source>
        <strain evidence="4">S1109L</strain>
    </source>
</reference>
<dbReference type="EMBL" id="JAEIJD010000001">
    <property type="protein sequence ID" value="MBI6628555.1"/>
    <property type="molecule type" value="Genomic_DNA"/>
</dbReference>
<protein>
    <submittedName>
        <fullName evidence="4">Alanine--glyoxylate aminotransferase family protein</fullName>
    </submittedName>
</protein>
<organism evidence="4 5">
    <name type="scientific">Pontibaca salina</name>
    <dbReference type="NCBI Taxonomy" id="2795731"/>
    <lineage>
        <taxon>Bacteria</taxon>
        <taxon>Pseudomonadati</taxon>
        <taxon>Pseudomonadota</taxon>
        <taxon>Alphaproteobacteria</taxon>
        <taxon>Rhodobacterales</taxon>
        <taxon>Roseobacteraceae</taxon>
        <taxon>Pontibaca</taxon>
    </lineage>
</organism>
<dbReference type="Gene3D" id="3.90.1150.10">
    <property type="entry name" value="Aspartate Aminotransferase, domain 1"/>
    <property type="match status" value="1"/>
</dbReference>
<dbReference type="AlphaFoldDB" id="A0A934LZ24"/>
<keyword evidence="4" id="KW-0808">Transferase</keyword>
<dbReference type="RefSeq" id="WP_198684570.1">
    <property type="nucleotide sequence ID" value="NZ_JAEIJD010000001.1"/>
</dbReference>
<evidence type="ECO:0000256" key="1">
    <source>
        <dbReference type="ARBA" id="ARBA00001933"/>
    </source>
</evidence>
<sequence>MSQNMIFPQLEIPQTLAAGPGPGNTDPRVLDRFASAGMADHMQPDVLRGMIECKQMLRAVMGTSNVYTFGVAGTGWSGLDVMFSAVMPGDKVVVFSNGTFSSIDGLTVRMKAATAEELAADPMNPQPASVITIDVPHGESVTAEIVEKALAEHKPKWAAIAHWETGSGRINDMRGFSDACERHDVMGLVDAVSSLGVEDFRIDDFPGIHGWASCPQKGICCLPLTYAPVSFTDRYIDELKKTGTRTFVHHPILEARHWGIIDGKDVDKGTYHRTHSAYAIAAFHEALRITLQHTISQRAEDYAFHESVLREAVTAMGCDVTSNMTSLVVLNLPESLAGREAELVQHCRADGFGIWPTLSAPVQVRIGILNLLSPVAITEIVTRFGQAMKDLGADVDMDAVQAVLDKHYKTTTTA</sequence>
<evidence type="ECO:0000313" key="4">
    <source>
        <dbReference type="EMBL" id="MBI6628555.1"/>
    </source>
</evidence>
<gene>
    <name evidence="4" type="ORF">JAO82_01560</name>
</gene>
<name>A0A934LZ24_9RHOB</name>
<feature type="modified residue" description="N6-(pyridoxal phosphate)lysine" evidence="3">
    <location>
        <position position="217"/>
    </location>
</feature>
<accession>A0A934LZ24</accession>
<evidence type="ECO:0000256" key="2">
    <source>
        <dbReference type="ARBA" id="ARBA00022898"/>
    </source>
</evidence>
<dbReference type="PANTHER" id="PTHR21152:SF40">
    <property type="entry name" value="ALANINE--GLYOXYLATE AMINOTRANSFERASE"/>
    <property type="match status" value="1"/>
</dbReference>
<evidence type="ECO:0000256" key="3">
    <source>
        <dbReference type="PIRSR" id="PIRSR000524-50"/>
    </source>
</evidence>
<dbReference type="Gene3D" id="3.40.640.10">
    <property type="entry name" value="Type I PLP-dependent aspartate aminotransferase-like (Major domain)"/>
    <property type="match status" value="1"/>
</dbReference>
<keyword evidence="5" id="KW-1185">Reference proteome</keyword>